<evidence type="ECO:0000313" key="3">
    <source>
        <dbReference type="EMBL" id="MBA8815639.1"/>
    </source>
</evidence>
<keyword evidence="2" id="KW-0812">Transmembrane</keyword>
<dbReference type="Proteomes" id="UP000526083">
    <property type="component" value="Unassembled WGS sequence"/>
</dbReference>
<keyword evidence="4" id="KW-1185">Reference proteome</keyword>
<evidence type="ECO:0000256" key="2">
    <source>
        <dbReference type="SAM" id="Phobius"/>
    </source>
</evidence>
<reference evidence="3 4" key="1">
    <citation type="submission" date="2020-07" db="EMBL/GenBank/DDBJ databases">
        <title>Sequencing the genomes of 1000 actinobacteria strains.</title>
        <authorList>
            <person name="Klenk H.-P."/>
        </authorList>
    </citation>
    <scope>NUCLEOTIDE SEQUENCE [LARGE SCALE GENOMIC DNA]</scope>
    <source>
        <strain evidence="3 4">DSM 27576</strain>
    </source>
</reference>
<dbReference type="EMBL" id="JACGWY010000001">
    <property type="protein sequence ID" value="MBA8815639.1"/>
    <property type="molecule type" value="Genomic_DNA"/>
</dbReference>
<name>A0A7W3PL97_9MICO</name>
<dbReference type="RefSeq" id="WP_167048594.1">
    <property type="nucleotide sequence ID" value="NZ_JAAOZB010000002.1"/>
</dbReference>
<gene>
    <name evidence="3" type="ORF">FHX48_000691</name>
</gene>
<keyword evidence="2" id="KW-1133">Transmembrane helix</keyword>
<protein>
    <submittedName>
        <fullName evidence="3">Uncharacterized protein</fullName>
    </submittedName>
</protein>
<feature type="compositionally biased region" description="Acidic residues" evidence="1">
    <location>
        <begin position="1"/>
        <end position="12"/>
    </location>
</feature>
<comment type="caution">
    <text evidence="3">The sequence shown here is derived from an EMBL/GenBank/DDBJ whole genome shotgun (WGS) entry which is preliminary data.</text>
</comment>
<keyword evidence="2" id="KW-0472">Membrane</keyword>
<organism evidence="3 4">
    <name type="scientific">Microbacterium halimionae</name>
    <dbReference type="NCBI Taxonomy" id="1526413"/>
    <lineage>
        <taxon>Bacteria</taxon>
        <taxon>Bacillati</taxon>
        <taxon>Actinomycetota</taxon>
        <taxon>Actinomycetes</taxon>
        <taxon>Micrococcales</taxon>
        <taxon>Microbacteriaceae</taxon>
        <taxon>Microbacterium</taxon>
    </lineage>
</organism>
<sequence>MSASDIPDDVQEDVPPNPASGWLERVNDPDGAHRRRMASSKLGFGIFLISATLVAIIGLSVLQFLVSGVAGVTMNGAIDTLKLIATTALGFVFARSVGRGEE</sequence>
<feature type="transmembrane region" description="Helical" evidence="2">
    <location>
        <begin position="42"/>
        <end position="66"/>
    </location>
</feature>
<proteinExistence type="predicted"/>
<evidence type="ECO:0000256" key="1">
    <source>
        <dbReference type="SAM" id="MobiDB-lite"/>
    </source>
</evidence>
<evidence type="ECO:0000313" key="4">
    <source>
        <dbReference type="Proteomes" id="UP000526083"/>
    </source>
</evidence>
<feature type="transmembrane region" description="Helical" evidence="2">
    <location>
        <begin position="72"/>
        <end position="94"/>
    </location>
</feature>
<accession>A0A7W3PL97</accession>
<dbReference type="AlphaFoldDB" id="A0A7W3PL97"/>
<feature type="region of interest" description="Disordered" evidence="1">
    <location>
        <begin position="1"/>
        <end position="30"/>
    </location>
</feature>